<sequence length="43" mass="5105">MAWYWWLILIGVLIAVGLLKIAIMKKYNQKKNSNNRPKDNEDD</sequence>
<keyword evidence="1" id="KW-0472">Membrane</keyword>
<evidence type="ECO:0000313" key="2">
    <source>
        <dbReference type="EMBL" id="VYU44522.1"/>
    </source>
</evidence>
<protein>
    <submittedName>
        <fullName evidence="2">Uncharacterized protein</fullName>
    </submittedName>
</protein>
<organism evidence="2">
    <name type="scientific">Eubacterium limosum</name>
    <dbReference type="NCBI Taxonomy" id="1736"/>
    <lineage>
        <taxon>Bacteria</taxon>
        <taxon>Bacillati</taxon>
        <taxon>Bacillota</taxon>
        <taxon>Clostridia</taxon>
        <taxon>Eubacteriales</taxon>
        <taxon>Eubacteriaceae</taxon>
        <taxon>Eubacterium</taxon>
    </lineage>
</organism>
<dbReference type="AlphaFoldDB" id="A0A6N3ETY6"/>
<keyword evidence="1" id="KW-0812">Transmembrane</keyword>
<reference evidence="2" key="1">
    <citation type="submission" date="2019-11" db="EMBL/GenBank/DDBJ databases">
        <authorList>
            <person name="Feng L."/>
        </authorList>
    </citation>
    <scope>NUCLEOTIDE SEQUENCE</scope>
    <source>
        <strain evidence="2">ElimosumLFYP34</strain>
    </source>
</reference>
<proteinExistence type="predicted"/>
<name>A0A6N3ETY6_EUBLI</name>
<evidence type="ECO:0000256" key="1">
    <source>
        <dbReference type="SAM" id="Phobius"/>
    </source>
</evidence>
<accession>A0A6N3ETY6</accession>
<dbReference type="EMBL" id="CACRTR010000012">
    <property type="protein sequence ID" value="VYU44522.1"/>
    <property type="molecule type" value="Genomic_DNA"/>
</dbReference>
<gene>
    <name evidence="2" type="ORF">ELLFYP34_00172</name>
</gene>
<keyword evidence="1" id="KW-1133">Transmembrane helix</keyword>
<feature type="transmembrane region" description="Helical" evidence="1">
    <location>
        <begin position="6"/>
        <end position="23"/>
    </location>
</feature>